<dbReference type="Pfam" id="PF10056">
    <property type="entry name" value="DUF2293"/>
    <property type="match status" value="1"/>
</dbReference>
<sequence>MIPPKSKHHTYFEFVENKDKKKKLEFQVTTQRDPPPGFEFVPIGNPALTTACKELSREQDAMIFIVSTAKDAEAKELTLALNRVGHHVRQTIVEQARASLGDHEFIQTTTDLGVPEPIPETQEEINKQADAAIRDLFPRIPNIDRQAIIEHAFKKGATMNGLPLVGLAPDITLSRRVQLAVLAHIRHTHTRYDQLLRETSYVNARKAVESLCLDILVKWRGDEETGRDQLDEILREVVVISDSEDENDDSTEDDETSEATDDSSVQEIEHPETLHSPTPNGYAGGAFRVSDGLANAKMRPDRATPVPPHRQFNRVTKADRKAEKKAHRGFLRYQAVRDQVWHEAVQRQRLALPDSAPSTLDMLPDPTEPSFYNTGLPQRDALQRSSRVSHTADPRSARPDMGPPSLSYDRQYLRHFNNDPDEVRRTDGSEYIRVSRPALQDSQLALHIEASRRNDDVSESLIPSIEPQCPGGHAIRGVPLTPYRTQNPVVPSIGLTSAKPAPTSSSIRSHLRYGHPPPTDVRGYDGLVSARDLREMSTSRDATYRYHFNGPRNESIPNSTGRLAGPPDHNYYHASRVYPQHRNQAYYVPSSGQEPHPSVIQRASESRPVFYRNWGTPATIKEQRSVAGWEETPASQPYDNIRSDPWPRAPEPEIIQIRRVSADHPVQAHQLSRSSFQDGQIPRSESFDGLRAPFIPVSNVFPPRHDPRAVGDDTLAVVGRDPTYTQRPLRPTNIARHQVRPQQVSWPTTYTAATEAYTPREDTSERIRLVDTSQVENEAPSRPGSFTDTRRPRAPFYGPL</sequence>
<dbReference type="PANTHER" id="PTHR38113">
    <property type="match status" value="1"/>
</dbReference>
<dbReference type="InterPro" id="IPR018744">
    <property type="entry name" value="DUF2293"/>
</dbReference>
<gene>
    <name evidence="3" type="ORF">VTK73DRAFT_7340</name>
</gene>
<dbReference type="PANTHER" id="PTHR38113:SF1">
    <property type="entry name" value="DUF2293 DOMAIN-CONTAINING PROTEIN"/>
    <property type="match status" value="1"/>
</dbReference>
<proteinExistence type="predicted"/>
<protein>
    <recommendedName>
        <fullName evidence="2">DUF2293 domain-containing protein</fullName>
    </recommendedName>
</protein>
<accession>A0ABR3XTM7</accession>
<feature type="domain" description="DUF2293" evidence="2">
    <location>
        <begin position="132"/>
        <end position="220"/>
    </location>
</feature>
<comment type="caution">
    <text evidence="3">The sequence shown here is derived from an EMBL/GenBank/DDBJ whole genome shotgun (WGS) entry which is preliminary data.</text>
</comment>
<feature type="region of interest" description="Disordered" evidence="1">
    <location>
        <begin position="622"/>
        <end position="647"/>
    </location>
</feature>
<organism evidence="3 4">
    <name type="scientific">Phialemonium thermophilum</name>
    <dbReference type="NCBI Taxonomy" id="223376"/>
    <lineage>
        <taxon>Eukaryota</taxon>
        <taxon>Fungi</taxon>
        <taxon>Dikarya</taxon>
        <taxon>Ascomycota</taxon>
        <taxon>Pezizomycotina</taxon>
        <taxon>Sordariomycetes</taxon>
        <taxon>Sordariomycetidae</taxon>
        <taxon>Cephalothecales</taxon>
        <taxon>Cephalothecaceae</taxon>
        <taxon>Phialemonium</taxon>
    </lineage>
</organism>
<evidence type="ECO:0000313" key="3">
    <source>
        <dbReference type="EMBL" id="KAL1879116.1"/>
    </source>
</evidence>
<feature type="region of interest" description="Disordered" evidence="1">
    <location>
        <begin position="241"/>
        <end position="326"/>
    </location>
</feature>
<reference evidence="3 4" key="1">
    <citation type="journal article" date="2024" name="Commun. Biol.">
        <title>Comparative genomic analysis of thermophilic fungi reveals convergent evolutionary adaptations and gene losses.</title>
        <authorList>
            <person name="Steindorff A.S."/>
            <person name="Aguilar-Pontes M.V."/>
            <person name="Robinson A.J."/>
            <person name="Andreopoulos B."/>
            <person name="LaButti K."/>
            <person name="Kuo A."/>
            <person name="Mondo S."/>
            <person name="Riley R."/>
            <person name="Otillar R."/>
            <person name="Haridas S."/>
            <person name="Lipzen A."/>
            <person name="Grimwood J."/>
            <person name="Schmutz J."/>
            <person name="Clum A."/>
            <person name="Reid I.D."/>
            <person name="Moisan M.C."/>
            <person name="Butler G."/>
            <person name="Nguyen T.T.M."/>
            <person name="Dewar K."/>
            <person name="Conant G."/>
            <person name="Drula E."/>
            <person name="Henrissat B."/>
            <person name="Hansel C."/>
            <person name="Singer S."/>
            <person name="Hutchinson M.I."/>
            <person name="de Vries R.P."/>
            <person name="Natvig D.O."/>
            <person name="Powell A.J."/>
            <person name="Tsang A."/>
            <person name="Grigoriev I.V."/>
        </authorList>
    </citation>
    <scope>NUCLEOTIDE SEQUENCE [LARGE SCALE GENOMIC DNA]</scope>
    <source>
        <strain evidence="3 4">ATCC 24622</strain>
    </source>
</reference>
<dbReference type="Proteomes" id="UP001586593">
    <property type="component" value="Unassembled WGS sequence"/>
</dbReference>
<keyword evidence="4" id="KW-1185">Reference proteome</keyword>
<feature type="region of interest" description="Disordered" evidence="1">
    <location>
        <begin position="352"/>
        <end position="407"/>
    </location>
</feature>
<feature type="compositionally biased region" description="Acidic residues" evidence="1">
    <location>
        <begin position="242"/>
        <end position="261"/>
    </location>
</feature>
<feature type="region of interest" description="Disordered" evidence="1">
    <location>
        <begin position="770"/>
        <end position="800"/>
    </location>
</feature>
<dbReference type="EMBL" id="JAZHXJ010000046">
    <property type="protein sequence ID" value="KAL1879116.1"/>
    <property type="molecule type" value="Genomic_DNA"/>
</dbReference>
<name>A0ABR3XTM7_9PEZI</name>
<evidence type="ECO:0000259" key="2">
    <source>
        <dbReference type="Pfam" id="PF10056"/>
    </source>
</evidence>
<feature type="region of interest" description="Disordered" evidence="1">
    <location>
        <begin position="491"/>
        <end position="524"/>
    </location>
</feature>
<evidence type="ECO:0000313" key="4">
    <source>
        <dbReference type="Proteomes" id="UP001586593"/>
    </source>
</evidence>
<evidence type="ECO:0000256" key="1">
    <source>
        <dbReference type="SAM" id="MobiDB-lite"/>
    </source>
</evidence>